<dbReference type="RefSeq" id="WP_166948142.1">
    <property type="nucleotide sequence ID" value="NZ_JAARLZ010000005.1"/>
</dbReference>
<evidence type="ECO:0000313" key="3">
    <source>
        <dbReference type="Proteomes" id="UP000490980"/>
    </source>
</evidence>
<sequence>MKAALLTFALGFATAAHATDVVRAEVILIRHGVRSPTKPGETYAAYAHGEWPAWPVAPGMLTAHGSEGMRAIGVRWRSELDKEGLAASSCDSSASPVVIGDSTPRNRESSAALVRGLAPGCKAGYLATRGDEDNALFHYRKDDDDDGSANQAPAHDALKALQSLLLDCHADHCAEVAQQEGRKLLPVEPGAAMKLAGTLSENLMLAYAEGMPMSSVAFGRGNRDLLGRLIELHNAQFAAGKKALPAASLAGSNLAAHILATLQVAAGDKPVVAPLIAGGHGAVVLVGHDTNLANIAGVFGLDWHDAARPDDYPPGGALSFTLVERKGHEFVLVRQMMPSMDALRTNRYDGMVRRPVRVQGCAVPGECPLQVFVNAAGKRLNHDRIDAALPAMNLQSVVP</sequence>
<dbReference type="Gene3D" id="3.40.50.1240">
    <property type="entry name" value="Phosphoglycerate mutase-like"/>
    <property type="match status" value="2"/>
</dbReference>
<gene>
    <name evidence="2" type="ORF">HBF25_10495</name>
</gene>
<dbReference type="SUPFAM" id="SSF53254">
    <property type="entry name" value="Phosphoglycerate mutase-like"/>
    <property type="match status" value="1"/>
</dbReference>
<accession>A0A7X5ZIM0</accession>
<dbReference type="Pfam" id="PF00328">
    <property type="entry name" value="His_Phos_2"/>
    <property type="match status" value="1"/>
</dbReference>
<name>A0A7X5ZIM0_9GAMM</name>
<organism evidence="2 3">
    <name type="scientific">Luteibacter anthropi</name>
    <dbReference type="NCBI Taxonomy" id="564369"/>
    <lineage>
        <taxon>Bacteria</taxon>
        <taxon>Pseudomonadati</taxon>
        <taxon>Pseudomonadota</taxon>
        <taxon>Gammaproteobacteria</taxon>
        <taxon>Lysobacterales</taxon>
        <taxon>Rhodanobacteraceae</taxon>
        <taxon>Luteibacter</taxon>
    </lineage>
</organism>
<dbReference type="InterPro" id="IPR000560">
    <property type="entry name" value="His_Pase_clade-2"/>
</dbReference>
<comment type="caution">
    <text evidence="2">The sequence shown here is derived from an EMBL/GenBank/DDBJ whole genome shotgun (WGS) entry which is preliminary data.</text>
</comment>
<keyword evidence="3" id="KW-1185">Reference proteome</keyword>
<feature type="chain" id="PRO_5030821457" evidence="1">
    <location>
        <begin position="19"/>
        <end position="399"/>
    </location>
</feature>
<dbReference type="AlphaFoldDB" id="A0A7X5ZIM0"/>
<reference evidence="2 3" key="1">
    <citation type="submission" date="2020-03" db="EMBL/GenBank/DDBJ databases">
        <authorList>
            <person name="Lai Q."/>
        </authorList>
    </citation>
    <scope>NUCLEOTIDE SEQUENCE [LARGE SCALE GENOMIC DNA]</scope>
    <source>
        <strain evidence="2 3">CCUG 25036</strain>
    </source>
</reference>
<dbReference type="InterPro" id="IPR029033">
    <property type="entry name" value="His_PPase_superfam"/>
</dbReference>
<proteinExistence type="predicted"/>
<evidence type="ECO:0000313" key="2">
    <source>
        <dbReference type="EMBL" id="NII06815.1"/>
    </source>
</evidence>
<protein>
    <submittedName>
        <fullName evidence="2">Histidine-type phosphatase</fullName>
    </submittedName>
</protein>
<evidence type="ECO:0000256" key="1">
    <source>
        <dbReference type="SAM" id="SignalP"/>
    </source>
</evidence>
<feature type="signal peptide" evidence="1">
    <location>
        <begin position="1"/>
        <end position="18"/>
    </location>
</feature>
<dbReference type="Proteomes" id="UP000490980">
    <property type="component" value="Unassembled WGS sequence"/>
</dbReference>
<keyword evidence="1" id="KW-0732">Signal</keyword>
<dbReference type="EMBL" id="JAARLZ010000005">
    <property type="protein sequence ID" value="NII06815.1"/>
    <property type="molecule type" value="Genomic_DNA"/>
</dbReference>